<gene>
    <name evidence="2" type="ORF">A8F95_16390</name>
</gene>
<dbReference type="EMBL" id="MAYT01000031">
    <property type="protein sequence ID" value="OCA81334.1"/>
    <property type="molecule type" value="Genomic_DNA"/>
</dbReference>
<dbReference type="GO" id="GO:0008233">
    <property type="term" value="F:peptidase activity"/>
    <property type="evidence" value="ECO:0007669"/>
    <property type="project" value="UniProtKB-KW"/>
</dbReference>
<keyword evidence="2" id="KW-0378">Hydrolase</keyword>
<dbReference type="Proteomes" id="UP000092578">
    <property type="component" value="Unassembled WGS sequence"/>
</dbReference>
<evidence type="ECO:0000313" key="2">
    <source>
        <dbReference type="EMBL" id="OCA81334.1"/>
    </source>
</evidence>
<comment type="caution">
    <text evidence="2">The sequence shown here is derived from an EMBL/GenBank/DDBJ whole genome shotgun (WGS) entry which is preliminary data.</text>
</comment>
<keyword evidence="1" id="KW-0175">Coiled coil</keyword>
<organism evidence="2 3">
    <name type="scientific">Pseudobacillus wudalianchiensis</name>
    <dbReference type="NCBI Taxonomy" id="1743143"/>
    <lineage>
        <taxon>Bacteria</taxon>
        <taxon>Bacillati</taxon>
        <taxon>Bacillota</taxon>
        <taxon>Bacilli</taxon>
        <taxon>Bacillales</taxon>
        <taxon>Bacillaceae</taxon>
        <taxon>Pseudobacillus</taxon>
    </lineage>
</organism>
<protein>
    <submittedName>
        <fullName evidence="2">Serine protease</fullName>
    </submittedName>
</protein>
<reference evidence="3" key="1">
    <citation type="submission" date="2016-05" db="EMBL/GenBank/DDBJ databases">
        <authorList>
            <person name="Liu B."/>
            <person name="Wang J."/>
            <person name="Zhu Y."/>
            <person name="Liu G."/>
            <person name="Chen Q."/>
            <person name="Chen Z."/>
            <person name="Lan J."/>
            <person name="Che J."/>
            <person name="Ge C."/>
            <person name="Shi H."/>
            <person name="Pan Z."/>
            <person name="Liu X."/>
        </authorList>
    </citation>
    <scope>NUCLEOTIDE SEQUENCE [LARGE SCALE GENOMIC DNA]</scope>
    <source>
        <strain evidence="3">FJAT-27215</strain>
    </source>
</reference>
<keyword evidence="3" id="KW-1185">Reference proteome</keyword>
<sequence>MNIHKIEEEIDQLKAKLLFLQNRVRVIQQNCDHRFKGDQYYETCMKCKKVNVLYY</sequence>
<name>A0A1B9ABW7_9BACI</name>
<dbReference type="AlphaFoldDB" id="A0A1B9ABW7"/>
<keyword evidence="2" id="KW-0645">Protease</keyword>
<dbReference type="RefSeq" id="WP_065412161.1">
    <property type="nucleotide sequence ID" value="NZ_MAYT01000031.1"/>
</dbReference>
<dbReference type="GO" id="GO:0006508">
    <property type="term" value="P:proteolysis"/>
    <property type="evidence" value="ECO:0007669"/>
    <property type="project" value="UniProtKB-KW"/>
</dbReference>
<evidence type="ECO:0000256" key="1">
    <source>
        <dbReference type="SAM" id="Coils"/>
    </source>
</evidence>
<feature type="coiled-coil region" evidence="1">
    <location>
        <begin position="3"/>
        <end position="30"/>
    </location>
</feature>
<accession>A0A1B9ABW7</accession>
<proteinExistence type="predicted"/>
<evidence type="ECO:0000313" key="3">
    <source>
        <dbReference type="Proteomes" id="UP000092578"/>
    </source>
</evidence>